<proteinExistence type="predicted"/>
<protein>
    <recommendedName>
        <fullName evidence="5">Pheromone</fullName>
    </recommendedName>
</protein>
<evidence type="ECO:0000256" key="1">
    <source>
        <dbReference type="SAM" id="MobiDB-lite"/>
    </source>
</evidence>
<sequence>MDVFTTLFSAFTSAAASSSTAECIASNAVEELPQPETVNDDSGTGSSATPPLPTKHTLIPMDVFTTLFSAFTSAAASSSTPECIASNAVEELPQPETVNDDSGTGSSGSCVVA</sequence>
<feature type="signal peptide" evidence="2">
    <location>
        <begin position="1"/>
        <end position="16"/>
    </location>
</feature>
<gene>
    <name evidence="3" type="ORF">FB45DRAFT_1035367</name>
</gene>
<dbReference type="AlphaFoldDB" id="A0AAD7BAE3"/>
<comment type="caution">
    <text evidence="3">The sequence shown here is derived from an EMBL/GenBank/DDBJ whole genome shotgun (WGS) entry which is preliminary data.</text>
</comment>
<name>A0AAD7BAE3_9AGAR</name>
<dbReference type="Proteomes" id="UP001221142">
    <property type="component" value="Unassembled WGS sequence"/>
</dbReference>
<evidence type="ECO:0000256" key="2">
    <source>
        <dbReference type="SAM" id="SignalP"/>
    </source>
</evidence>
<evidence type="ECO:0000313" key="3">
    <source>
        <dbReference type="EMBL" id="KAJ7615371.1"/>
    </source>
</evidence>
<feature type="region of interest" description="Disordered" evidence="1">
    <location>
        <begin position="31"/>
        <end position="55"/>
    </location>
</feature>
<feature type="compositionally biased region" description="Polar residues" evidence="1">
    <location>
        <begin position="36"/>
        <end position="49"/>
    </location>
</feature>
<feature type="region of interest" description="Disordered" evidence="1">
    <location>
        <begin position="86"/>
        <end position="113"/>
    </location>
</feature>
<organism evidence="3 4">
    <name type="scientific">Roridomyces roridus</name>
    <dbReference type="NCBI Taxonomy" id="1738132"/>
    <lineage>
        <taxon>Eukaryota</taxon>
        <taxon>Fungi</taxon>
        <taxon>Dikarya</taxon>
        <taxon>Basidiomycota</taxon>
        <taxon>Agaricomycotina</taxon>
        <taxon>Agaricomycetes</taxon>
        <taxon>Agaricomycetidae</taxon>
        <taxon>Agaricales</taxon>
        <taxon>Marasmiineae</taxon>
        <taxon>Mycenaceae</taxon>
        <taxon>Roridomyces</taxon>
    </lineage>
</organism>
<keyword evidence="4" id="KW-1185">Reference proteome</keyword>
<keyword evidence="2" id="KW-0732">Signal</keyword>
<feature type="chain" id="PRO_5042030176" description="Pheromone" evidence="2">
    <location>
        <begin position="17"/>
        <end position="113"/>
    </location>
</feature>
<feature type="compositionally biased region" description="Polar residues" evidence="1">
    <location>
        <begin position="96"/>
        <end position="113"/>
    </location>
</feature>
<accession>A0AAD7BAE3</accession>
<evidence type="ECO:0008006" key="5">
    <source>
        <dbReference type="Google" id="ProtNLM"/>
    </source>
</evidence>
<reference evidence="3" key="1">
    <citation type="submission" date="2023-03" db="EMBL/GenBank/DDBJ databases">
        <title>Massive genome expansion in bonnet fungi (Mycena s.s.) driven by repeated elements and novel gene families across ecological guilds.</title>
        <authorList>
            <consortium name="Lawrence Berkeley National Laboratory"/>
            <person name="Harder C.B."/>
            <person name="Miyauchi S."/>
            <person name="Viragh M."/>
            <person name="Kuo A."/>
            <person name="Thoen E."/>
            <person name="Andreopoulos B."/>
            <person name="Lu D."/>
            <person name="Skrede I."/>
            <person name="Drula E."/>
            <person name="Henrissat B."/>
            <person name="Morin E."/>
            <person name="Kohler A."/>
            <person name="Barry K."/>
            <person name="LaButti K."/>
            <person name="Morin E."/>
            <person name="Salamov A."/>
            <person name="Lipzen A."/>
            <person name="Mereny Z."/>
            <person name="Hegedus B."/>
            <person name="Baldrian P."/>
            <person name="Stursova M."/>
            <person name="Weitz H."/>
            <person name="Taylor A."/>
            <person name="Grigoriev I.V."/>
            <person name="Nagy L.G."/>
            <person name="Martin F."/>
            <person name="Kauserud H."/>
        </authorList>
    </citation>
    <scope>NUCLEOTIDE SEQUENCE</scope>
    <source>
        <strain evidence="3">9284</strain>
    </source>
</reference>
<evidence type="ECO:0000313" key="4">
    <source>
        <dbReference type="Proteomes" id="UP001221142"/>
    </source>
</evidence>
<dbReference type="EMBL" id="JARKIF010000024">
    <property type="protein sequence ID" value="KAJ7615371.1"/>
    <property type="molecule type" value="Genomic_DNA"/>
</dbReference>